<protein>
    <submittedName>
        <fullName evidence="1">Uncharacterized protein</fullName>
    </submittedName>
</protein>
<dbReference type="EMBL" id="AJWJ01000105">
    <property type="protein sequence ID" value="KAF2075319.1"/>
    <property type="molecule type" value="Genomic_DNA"/>
</dbReference>
<evidence type="ECO:0000313" key="1">
    <source>
        <dbReference type="EMBL" id="KAF2075319.1"/>
    </source>
</evidence>
<accession>A0A8J4PYJ8</accession>
<organism evidence="1 2">
    <name type="scientific">Polysphondylium violaceum</name>
    <dbReference type="NCBI Taxonomy" id="133409"/>
    <lineage>
        <taxon>Eukaryota</taxon>
        <taxon>Amoebozoa</taxon>
        <taxon>Evosea</taxon>
        <taxon>Eumycetozoa</taxon>
        <taxon>Dictyostelia</taxon>
        <taxon>Dictyosteliales</taxon>
        <taxon>Dictyosteliaceae</taxon>
        <taxon>Polysphondylium</taxon>
    </lineage>
</organism>
<gene>
    <name evidence="1" type="ORF">CYY_003396</name>
</gene>
<keyword evidence="2" id="KW-1185">Reference proteome</keyword>
<sequence>MRFMIDSQAHYVLKDQLHRFNSILKNRNDDRHCNNSNDSHNIRGHTYYQDWVDFISAKTIMSQSSFFEYKDISDDLFNDLVHLYVEKKKEVIELLYTSMSMKKLVLFDQYYGGADTFCVMVKGQLTFSKKNKDVFKYLLDNNRLVAKYSNKNNNQIYGRPLFEDKFFFNHKDSFRLIDGWDDKAFLQSLVRSSYKHYNDIYLKLFQWILSLYPPTPKSSANSSSTNGSGRTMQDIIYGENSNISSWPFASRQLMEYAIEQQPSAIAQGRLRNVKGELVDKQALQLYKEFSKKSIQPIASPYTYTDTDTKAQYCPLEEAHLYMMDNQSDDYYTVKYATIESLKNQFARLASDSVHLLARYYIKDSYLMMANFNEHEKFKSNISYLTSIIDSSSPSSSPTGVPYDNVSDFQVLFLLQPNLFASNSLMKFKLLDLWLPRGNLAIIKHVLNNLNAKETQFFISHITDYILNIVWSKTPFLKVVLYLCEVYQQHLDEQILDNLLSSALQLQNHKLLDILLHRTLVRIIKPTSDQHDQQLLNRSIANIHKYASNYLTIDYFYLYPLNDNNSSSSSRSFTCKTYKPKSLSKVYFK</sequence>
<proteinExistence type="predicted"/>
<comment type="caution">
    <text evidence="1">The sequence shown here is derived from an EMBL/GenBank/DDBJ whole genome shotgun (WGS) entry which is preliminary data.</text>
</comment>
<name>A0A8J4PYJ8_9MYCE</name>
<reference evidence="1" key="1">
    <citation type="submission" date="2020-01" db="EMBL/GenBank/DDBJ databases">
        <title>Development of genomics and gene disruption for Polysphondylium violaceum indicates a role for the polyketide synthase stlB in stalk morphogenesis.</title>
        <authorList>
            <person name="Narita B."/>
            <person name="Kawabe Y."/>
            <person name="Kin K."/>
            <person name="Saito T."/>
            <person name="Gibbs R."/>
            <person name="Kuspa A."/>
            <person name="Muzny D."/>
            <person name="Queller D."/>
            <person name="Richards S."/>
            <person name="Strassman J."/>
            <person name="Sucgang R."/>
            <person name="Worley K."/>
            <person name="Schaap P."/>
        </authorList>
    </citation>
    <scope>NUCLEOTIDE SEQUENCE</scope>
    <source>
        <strain evidence="1">QSvi11</strain>
    </source>
</reference>
<dbReference type="Proteomes" id="UP000695562">
    <property type="component" value="Unassembled WGS sequence"/>
</dbReference>
<evidence type="ECO:0000313" key="2">
    <source>
        <dbReference type="Proteomes" id="UP000695562"/>
    </source>
</evidence>
<dbReference type="AlphaFoldDB" id="A0A8J4PYJ8"/>